<name>A0A1G6YES7_9BACT</name>
<dbReference type="STRING" id="57664.SAMN05661003_10224"/>
<dbReference type="InterPro" id="IPR050188">
    <property type="entry name" value="RluA_PseudoU_synthase"/>
</dbReference>
<evidence type="ECO:0000256" key="1">
    <source>
        <dbReference type="ARBA" id="ARBA00010876"/>
    </source>
</evidence>
<evidence type="ECO:0000256" key="2">
    <source>
        <dbReference type="PROSITE-ProRule" id="PRU00182"/>
    </source>
</evidence>
<dbReference type="SUPFAM" id="SSF55120">
    <property type="entry name" value="Pseudouridine synthase"/>
    <property type="match status" value="1"/>
</dbReference>
<comment type="similarity">
    <text evidence="1">Belongs to the pseudouridine synthase RluA family.</text>
</comment>
<evidence type="ECO:0000313" key="4">
    <source>
        <dbReference type="EMBL" id="SDD88984.1"/>
    </source>
</evidence>
<dbReference type="GO" id="GO:0009982">
    <property type="term" value="F:pseudouridine synthase activity"/>
    <property type="evidence" value="ECO:0007669"/>
    <property type="project" value="InterPro"/>
</dbReference>
<dbReference type="PANTHER" id="PTHR21600">
    <property type="entry name" value="MITOCHONDRIAL RNA PSEUDOURIDINE SYNTHASE"/>
    <property type="match status" value="1"/>
</dbReference>
<dbReference type="Pfam" id="PF00849">
    <property type="entry name" value="PseudoU_synth_2"/>
    <property type="match status" value="1"/>
</dbReference>
<dbReference type="OrthoDB" id="128480at2"/>
<dbReference type="Gene3D" id="3.30.2350.10">
    <property type="entry name" value="Pseudouridine synthase"/>
    <property type="match status" value="1"/>
</dbReference>
<dbReference type="CDD" id="cd02869">
    <property type="entry name" value="PseudoU_synth_RluA_like"/>
    <property type="match status" value="1"/>
</dbReference>
<dbReference type="GO" id="GO:0140098">
    <property type="term" value="F:catalytic activity, acting on RNA"/>
    <property type="evidence" value="ECO:0007669"/>
    <property type="project" value="UniProtKB-ARBA"/>
</dbReference>
<dbReference type="AlphaFoldDB" id="A0A1G6YES7"/>
<protein>
    <submittedName>
        <fullName evidence="4">23S rRNA pseudouridine955/2504/2580 synthase</fullName>
    </submittedName>
</protein>
<dbReference type="EMBL" id="FNAQ01000002">
    <property type="protein sequence ID" value="SDD88984.1"/>
    <property type="molecule type" value="Genomic_DNA"/>
</dbReference>
<dbReference type="GO" id="GO:0000455">
    <property type="term" value="P:enzyme-directed rRNA pseudouridine synthesis"/>
    <property type="evidence" value="ECO:0007669"/>
    <property type="project" value="TreeGrafter"/>
</dbReference>
<keyword evidence="2" id="KW-0694">RNA-binding</keyword>
<feature type="domain" description="Pseudouridine synthase RsuA/RluA-like" evidence="3">
    <location>
        <begin position="96"/>
        <end position="234"/>
    </location>
</feature>
<dbReference type="PANTHER" id="PTHR21600:SF87">
    <property type="entry name" value="RNA PSEUDOURIDYLATE SYNTHASE DOMAIN-CONTAINING PROTEIN 1"/>
    <property type="match status" value="1"/>
</dbReference>
<gene>
    <name evidence="4" type="ORF">SAMN05661003_10224</name>
</gene>
<dbReference type="GO" id="GO:0003723">
    <property type="term" value="F:RNA binding"/>
    <property type="evidence" value="ECO:0007669"/>
    <property type="project" value="UniProtKB-KW"/>
</dbReference>
<accession>A0A1G6YES7</accession>
<reference evidence="5" key="1">
    <citation type="submission" date="2016-10" db="EMBL/GenBank/DDBJ databases">
        <authorList>
            <person name="Varghese N."/>
            <person name="Submissions S."/>
        </authorList>
    </citation>
    <scope>NUCLEOTIDE SEQUENCE [LARGE SCALE GENOMIC DNA]</scope>
    <source>
        <strain evidence="5">DSM 8987</strain>
    </source>
</reference>
<organism evidence="4 5">
    <name type="scientific">Desulfuromonas thiophila</name>
    <dbReference type="NCBI Taxonomy" id="57664"/>
    <lineage>
        <taxon>Bacteria</taxon>
        <taxon>Pseudomonadati</taxon>
        <taxon>Thermodesulfobacteriota</taxon>
        <taxon>Desulfuromonadia</taxon>
        <taxon>Desulfuromonadales</taxon>
        <taxon>Desulfuromonadaceae</taxon>
        <taxon>Desulfuromonas</taxon>
    </lineage>
</organism>
<dbReference type="Proteomes" id="UP000243205">
    <property type="component" value="Unassembled WGS sequence"/>
</dbReference>
<dbReference type="InterPro" id="IPR006145">
    <property type="entry name" value="PsdUridine_synth_RsuA/RluA"/>
</dbReference>
<evidence type="ECO:0000313" key="5">
    <source>
        <dbReference type="Proteomes" id="UP000243205"/>
    </source>
</evidence>
<dbReference type="RefSeq" id="WP_092075910.1">
    <property type="nucleotide sequence ID" value="NZ_FNAQ01000002.1"/>
</dbReference>
<proteinExistence type="inferred from homology"/>
<sequence length="297" mass="31692">METCTEIIVVSTRQQGQSALEILAAAVPAAGRGYLRQLFKKGRVRCDGQVLAADALLQAGQQLQLAGSARLAELLAAPRQAAEAAGVPVLYESAELLVVDKPAGLAVHGGAEQTDHLVGRVQTLMTQRGERFAVAPIHRLDRATSGPVLLGKGRKACGELGRLFLRQQVEKCYLALVQGRTAPTGELASLLPAKGKLKEARCGFQALRRSEQASLLQIDLQTGRQHQIRRQLAAAGHPLFGDARYGGPCPPALPRLFLHCSRLAFVDPFSGAPLIFDSPLPAELRVFAETLLGAPLP</sequence>
<evidence type="ECO:0000259" key="3">
    <source>
        <dbReference type="Pfam" id="PF00849"/>
    </source>
</evidence>
<keyword evidence="5" id="KW-1185">Reference proteome</keyword>
<dbReference type="InterPro" id="IPR020103">
    <property type="entry name" value="PsdUridine_synth_cat_dom_sf"/>
</dbReference>
<dbReference type="PROSITE" id="PS50889">
    <property type="entry name" value="S4"/>
    <property type="match status" value="1"/>
</dbReference>